<comment type="caution">
    <text evidence="1">The sequence shown here is derived from an EMBL/GenBank/DDBJ whole genome shotgun (WGS) entry which is preliminary data.</text>
</comment>
<dbReference type="SUPFAM" id="SSF54427">
    <property type="entry name" value="NTF2-like"/>
    <property type="match status" value="1"/>
</dbReference>
<dbReference type="Proteomes" id="UP000320762">
    <property type="component" value="Unassembled WGS sequence"/>
</dbReference>
<dbReference type="OrthoDB" id="2834745at2759"/>
<evidence type="ECO:0008006" key="3">
    <source>
        <dbReference type="Google" id="ProtNLM"/>
    </source>
</evidence>
<keyword evidence="2" id="KW-1185">Reference proteome</keyword>
<dbReference type="PANTHER" id="PTHR41252">
    <property type="entry name" value="BLR2505 PROTEIN"/>
    <property type="match status" value="1"/>
</dbReference>
<organism evidence="1 2">
    <name type="scientific">Schizophyllum amplum</name>
    <dbReference type="NCBI Taxonomy" id="97359"/>
    <lineage>
        <taxon>Eukaryota</taxon>
        <taxon>Fungi</taxon>
        <taxon>Dikarya</taxon>
        <taxon>Basidiomycota</taxon>
        <taxon>Agaricomycotina</taxon>
        <taxon>Agaricomycetes</taxon>
        <taxon>Agaricomycetidae</taxon>
        <taxon>Agaricales</taxon>
        <taxon>Schizophyllaceae</taxon>
        <taxon>Schizophyllum</taxon>
    </lineage>
</organism>
<evidence type="ECO:0000313" key="2">
    <source>
        <dbReference type="Proteomes" id="UP000320762"/>
    </source>
</evidence>
<dbReference type="InterPro" id="IPR032710">
    <property type="entry name" value="NTF2-like_dom_sf"/>
</dbReference>
<sequence>MSFAPTEAHVRALFAEMKMFDAMDPDVHWVLTNEEGTCVPGVAMQGAFNSFAEVMDKVIKPLGPRLTGVPKIDVTHVHIAGMTAIVEMKGTATQKNGDPYNNRYCWVLTFSPDTGKIVRVFEYLDSALLRDVVQNNKVEGE</sequence>
<protein>
    <recommendedName>
        <fullName evidence="3">SnoaL-like domain-containing protein</fullName>
    </recommendedName>
</protein>
<dbReference type="Gene3D" id="3.10.450.50">
    <property type="match status" value="1"/>
</dbReference>
<dbReference type="PANTHER" id="PTHR41252:SF1">
    <property type="entry name" value="BLR2505 PROTEIN"/>
    <property type="match status" value="1"/>
</dbReference>
<proteinExistence type="predicted"/>
<accession>A0A550CE64</accession>
<reference evidence="1 2" key="1">
    <citation type="journal article" date="2019" name="New Phytol.">
        <title>Comparative genomics reveals unique wood-decay strategies and fruiting body development in the Schizophyllaceae.</title>
        <authorList>
            <person name="Almasi E."/>
            <person name="Sahu N."/>
            <person name="Krizsan K."/>
            <person name="Balint B."/>
            <person name="Kovacs G.M."/>
            <person name="Kiss B."/>
            <person name="Cseklye J."/>
            <person name="Drula E."/>
            <person name="Henrissat B."/>
            <person name="Nagy I."/>
            <person name="Chovatia M."/>
            <person name="Adam C."/>
            <person name="LaButti K."/>
            <person name="Lipzen A."/>
            <person name="Riley R."/>
            <person name="Grigoriev I.V."/>
            <person name="Nagy L.G."/>
        </authorList>
    </citation>
    <scope>NUCLEOTIDE SEQUENCE [LARGE SCALE GENOMIC DNA]</scope>
    <source>
        <strain evidence="1 2">NL-1724</strain>
    </source>
</reference>
<dbReference type="EMBL" id="VDMD01000010">
    <property type="protein sequence ID" value="TRM63089.1"/>
    <property type="molecule type" value="Genomic_DNA"/>
</dbReference>
<evidence type="ECO:0000313" key="1">
    <source>
        <dbReference type="EMBL" id="TRM63089.1"/>
    </source>
</evidence>
<name>A0A550CE64_9AGAR</name>
<gene>
    <name evidence="1" type="ORF">BD626DRAFT_630254</name>
</gene>
<dbReference type="AlphaFoldDB" id="A0A550CE64"/>